<feature type="transmembrane region" description="Helical" evidence="9">
    <location>
        <begin position="407"/>
        <end position="428"/>
    </location>
</feature>
<name>A0A507FIF5_9FUNG</name>
<keyword evidence="9" id="KW-1133">Transmembrane helix</keyword>
<dbReference type="Proteomes" id="UP000320333">
    <property type="component" value="Unassembled WGS sequence"/>
</dbReference>
<dbReference type="Pfam" id="PF03095">
    <property type="entry name" value="PTPA"/>
    <property type="match status" value="1"/>
</dbReference>
<feature type="transmembrane region" description="Helical" evidence="9">
    <location>
        <begin position="478"/>
        <end position="498"/>
    </location>
</feature>
<feature type="transmembrane region" description="Helical" evidence="9">
    <location>
        <begin position="518"/>
        <end position="541"/>
    </location>
</feature>
<evidence type="ECO:0000256" key="2">
    <source>
        <dbReference type="ARBA" id="ARBA00004496"/>
    </source>
</evidence>
<keyword evidence="6 7" id="KW-0413">Isomerase</keyword>
<evidence type="ECO:0000256" key="8">
    <source>
        <dbReference type="SAM" id="MobiDB-lite"/>
    </source>
</evidence>
<accession>A0A507FIF5</accession>
<dbReference type="InterPro" id="IPR004327">
    <property type="entry name" value="Phstyr_phstse_ac"/>
</dbReference>
<dbReference type="SUPFAM" id="SSF140984">
    <property type="entry name" value="PTPA-like"/>
    <property type="match status" value="1"/>
</dbReference>
<comment type="catalytic activity">
    <reaction evidence="1 7">
        <text>[protein]-peptidylproline (omega=180) = [protein]-peptidylproline (omega=0)</text>
        <dbReference type="Rhea" id="RHEA:16237"/>
        <dbReference type="Rhea" id="RHEA-COMP:10747"/>
        <dbReference type="Rhea" id="RHEA-COMP:10748"/>
        <dbReference type="ChEBI" id="CHEBI:83833"/>
        <dbReference type="ChEBI" id="CHEBI:83834"/>
        <dbReference type="EC" id="5.2.1.8"/>
    </reaction>
</comment>
<comment type="subcellular location">
    <subcellularLocation>
        <location evidence="2 7">Cytoplasm</location>
    </subcellularLocation>
</comment>
<evidence type="ECO:0000256" key="9">
    <source>
        <dbReference type="SAM" id="Phobius"/>
    </source>
</evidence>
<feature type="transmembrane region" description="Helical" evidence="9">
    <location>
        <begin position="568"/>
        <end position="592"/>
    </location>
</feature>
<dbReference type="FunFam" id="1.20.120.1150:FF:000002">
    <property type="entry name" value="Serine/threonine-protein phosphatase 2A activator"/>
    <property type="match status" value="1"/>
</dbReference>
<dbReference type="OrthoDB" id="16120at2759"/>
<evidence type="ECO:0000256" key="5">
    <source>
        <dbReference type="ARBA" id="ARBA00023110"/>
    </source>
</evidence>
<evidence type="ECO:0000256" key="7">
    <source>
        <dbReference type="RuleBase" id="RU361210"/>
    </source>
</evidence>
<dbReference type="GO" id="GO:0007052">
    <property type="term" value="P:mitotic spindle organization"/>
    <property type="evidence" value="ECO:0007669"/>
    <property type="project" value="TreeGrafter"/>
</dbReference>
<dbReference type="GO" id="GO:0003755">
    <property type="term" value="F:peptidyl-prolyl cis-trans isomerase activity"/>
    <property type="evidence" value="ECO:0007669"/>
    <property type="project" value="UniProtKB-KW"/>
</dbReference>
<dbReference type="EC" id="5.2.1.8" evidence="7"/>
<keyword evidence="5 7" id="KW-0697">Rotamase</keyword>
<evidence type="ECO:0000256" key="3">
    <source>
        <dbReference type="ARBA" id="ARBA00011019"/>
    </source>
</evidence>
<evidence type="ECO:0000256" key="4">
    <source>
        <dbReference type="ARBA" id="ARBA00022490"/>
    </source>
</evidence>
<feature type="transmembrane region" description="Helical" evidence="9">
    <location>
        <begin position="598"/>
        <end position="619"/>
    </location>
</feature>
<dbReference type="Gene3D" id="1.20.120.1150">
    <property type="match status" value="1"/>
</dbReference>
<dbReference type="PANTHER" id="PTHR10012">
    <property type="entry name" value="SERINE/THREONINE-PROTEIN PHOSPHATASE 2A REGULATORY SUBUNIT B"/>
    <property type="match status" value="1"/>
</dbReference>
<dbReference type="GO" id="GO:0005634">
    <property type="term" value="C:nucleus"/>
    <property type="evidence" value="ECO:0007669"/>
    <property type="project" value="TreeGrafter"/>
</dbReference>
<evidence type="ECO:0000313" key="10">
    <source>
        <dbReference type="EMBL" id="TPX75480.1"/>
    </source>
</evidence>
<comment type="caution">
    <text evidence="10">The sequence shown here is derived from an EMBL/GenBank/DDBJ whole genome shotgun (WGS) entry which is preliminary data.</text>
</comment>
<evidence type="ECO:0000256" key="6">
    <source>
        <dbReference type="ARBA" id="ARBA00023235"/>
    </source>
</evidence>
<evidence type="ECO:0000256" key="1">
    <source>
        <dbReference type="ARBA" id="ARBA00000971"/>
    </source>
</evidence>
<protein>
    <recommendedName>
        <fullName evidence="7">Serine/threonine-protein phosphatase 2A activator</fullName>
        <ecNumber evidence="7">5.2.1.8</ecNumber>
    </recommendedName>
    <alternativeName>
        <fullName evidence="7">Phosphotyrosyl phosphatase activator</fullName>
    </alternativeName>
</protein>
<dbReference type="InterPro" id="IPR037218">
    <property type="entry name" value="PTPA_sf"/>
</dbReference>
<keyword evidence="9" id="KW-0472">Membrane</keyword>
<dbReference type="GO" id="GO:0008160">
    <property type="term" value="F:protein tyrosine phosphatase activator activity"/>
    <property type="evidence" value="ECO:0007669"/>
    <property type="project" value="TreeGrafter"/>
</dbReference>
<comment type="function">
    <text evidence="7">PPIases accelerate the folding of proteins. It catalyzes the cis-trans isomerization of proline imidic peptide bonds in oligopeptides.</text>
</comment>
<dbReference type="PANTHER" id="PTHR10012:SF0">
    <property type="entry name" value="SERINE_THREONINE-PROTEIN PHOSPHATASE 2A ACTIVATOR"/>
    <property type="match status" value="1"/>
</dbReference>
<dbReference type="AlphaFoldDB" id="A0A507FIF5"/>
<feature type="transmembrane region" description="Helical" evidence="9">
    <location>
        <begin position="367"/>
        <end position="395"/>
    </location>
</feature>
<keyword evidence="9" id="KW-0812">Transmembrane</keyword>
<gene>
    <name evidence="10" type="ORF">CcCBS67573_g03247</name>
</gene>
<dbReference type="InterPro" id="IPR043170">
    <property type="entry name" value="PTPA_C_lid"/>
</dbReference>
<feature type="transmembrane region" description="Helical" evidence="9">
    <location>
        <begin position="440"/>
        <end position="466"/>
    </location>
</feature>
<dbReference type="EMBL" id="QEAP01000079">
    <property type="protein sequence ID" value="TPX75480.1"/>
    <property type="molecule type" value="Genomic_DNA"/>
</dbReference>
<dbReference type="CDD" id="cd04087">
    <property type="entry name" value="PTPA"/>
    <property type="match status" value="1"/>
</dbReference>
<proteinExistence type="inferred from homology"/>
<dbReference type="GO" id="GO:0005737">
    <property type="term" value="C:cytoplasm"/>
    <property type="evidence" value="ECO:0007669"/>
    <property type="project" value="UniProtKB-SubCell"/>
</dbReference>
<dbReference type="STRING" id="246404.A0A507FIF5"/>
<organism evidence="10 11">
    <name type="scientific">Chytriomyces confervae</name>
    <dbReference type="NCBI Taxonomy" id="246404"/>
    <lineage>
        <taxon>Eukaryota</taxon>
        <taxon>Fungi</taxon>
        <taxon>Fungi incertae sedis</taxon>
        <taxon>Chytridiomycota</taxon>
        <taxon>Chytridiomycota incertae sedis</taxon>
        <taxon>Chytridiomycetes</taxon>
        <taxon>Chytridiales</taxon>
        <taxon>Chytriomycetaceae</taxon>
        <taxon>Chytriomyces</taxon>
    </lineage>
</organism>
<evidence type="ECO:0000313" key="11">
    <source>
        <dbReference type="Proteomes" id="UP000320333"/>
    </source>
</evidence>
<comment type="similarity">
    <text evidence="3 7">Belongs to the PTPA-type PPIase family.</text>
</comment>
<feature type="region of interest" description="Disordered" evidence="8">
    <location>
        <begin position="14"/>
        <end position="34"/>
    </location>
</feature>
<keyword evidence="4 7" id="KW-0963">Cytoplasm</keyword>
<dbReference type="GO" id="GO:0000159">
    <property type="term" value="C:protein phosphatase type 2A complex"/>
    <property type="evidence" value="ECO:0007669"/>
    <property type="project" value="TreeGrafter"/>
</dbReference>
<keyword evidence="11" id="KW-1185">Reference proteome</keyword>
<sequence>MNLNRAVRDASFAMPRMPGSGVPGAPGLPGATTEQVGTPAAEVIVPLEVVPQNHVFVAPQKRIANDEGMRMWLKSTALARFVTFIKTINTIYTDKPLSTNCTVSHSVQALLQCLETMNSWVDLFPPMVDPQRFGNRAFKSWVDKLEECADDMLTLLLPTHFQGPDGALLELNPYLVSSFGHKTRLDYGSGHELSFIAFLCCLQLVGAITPDDHPALAFKVIPAYFELVRRLQRVYTLEPAGSHGVWGLDDHQFLCYYWGAAQLVGHKRIKPKSVLQREVVDFFAAEFMYLRAIQFIYETKSGPFHEHSPLLYDISGVPNWAKVNAGMFKMYMAEVVKKLPVVQHIPFGTLLPFEEIAAYQWEIPGTWLNLLVLCLFIPAYVVGSMLSASIAYSMVVERVLGSRLERIVLGMLWIYAYWGVSELAIFALDLSAPSNVLRSLHAANIQVCMGLTGLFNLFLAMERFFLIRRIADRVSTKYYVLFLAIFFIAIVPSVWAVFTSPLHLNIIATGAVQARVQSLSVLLLVVDIIGVIVFYTSTYILSLKLIREITSNISPEKERARIMAERRVLFSCIVMSGSFIAFSIPVVINVAFPSDAAWAISGTIVLDNVIAPALILYFMPMIREAWMNRVVRALVMGACWWGRRKQQADEDKDDEYEGRYTAGSEDSTSVELVAPQVPFTVIRVTQGG</sequence>
<reference evidence="10 11" key="1">
    <citation type="journal article" date="2019" name="Sci. Rep.">
        <title>Comparative genomics of chytrid fungi reveal insights into the obligate biotrophic and pathogenic lifestyle of Synchytrium endobioticum.</title>
        <authorList>
            <person name="van de Vossenberg B.T.L.H."/>
            <person name="Warris S."/>
            <person name="Nguyen H.D.T."/>
            <person name="van Gent-Pelzer M.P.E."/>
            <person name="Joly D.L."/>
            <person name="van de Geest H.C."/>
            <person name="Bonants P.J.M."/>
            <person name="Smith D.S."/>
            <person name="Levesque C.A."/>
            <person name="van der Lee T.A.J."/>
        </authorList>
    </citation>
    <scope>NUCLEOTIDE SEQUENCE [LARGE SCALE GENOMIC DNA]</scope>
    <source>
        <strain evidence="10 11">CBS 675.73</strain>
    </source>
</reference>